<proteinExistence type="predicted"/>
<evidence type="ECO:0000313" key="2">
    <source>
        <dbReference type="Proteomes" id="UP001179280"/>
    </source>
</evidence>
<dbReference type="PANTHER" id="PTHR48100">
    <property type="entry name" value="BROAD-SPECIFICITY PHOSPHATASE YOR283W-RELATED"/>
    <property type="match status" value="1"/>
</dbReference>
<protein>
    <submittedName>
        <fullName evidence="1">Broad specificity phosphatase PhoE</fullName>
    </submittedName>
</protein>
<organism evidence="1 2">
    <name type="scientific">Shouchella xiaoxiensis</name>
    <dbReference type="NCBI Taxonomy" id="766895"/>
    <lineage>
        <taxon>Bacteria</taxon>
        <taxon>Bacillati</taxon>
        <taxon>Bacillota</taxon>
        <taxon>Bacilli</taxon>
        <taxon>Bacillales</taxon>
        <taxon>Bacillaceae</taxon>
        <taxon>Shouchella</taxon>
    </lineage>
</organism>
<keyword evidence="2" id="KW-1185">Reference proteome</keyword>
<dbReference type="RefSeq" id="WP_035417179.1">
    <property type="nucleotide sequence ID" value="NZ_JAFBCV010000001.1"/>
</dbReference>
<dbReference type="CDD" id="cd07040">
    <property type="entry name" value="HP"/>
    <property type="match status" value="1"/>
</dbReference>
<comment type="caution">
    <text evidence="1">The sequence shown here is derived from an EMBL/GenBank/DDBJ whole genome shotgun (WGS) entry which is preliminary data.</text>
</comment>
<dbReference type="PANTHER" id="PTHR48100:SF1">
    <property type="entry name" value="HISTIDINE PHOSPHATASE FAMILY PROTEIN-RELATED"/>
    <property type="match status" value="1"/>
</dbReference>
<sequence>MKFVFVRHAEGEHTMRLPHSLLLQDPSLTKRGRAQAGGIKHELNVVKEETILISPTRRTLQTAVILADSLACNLVVHPALGPRMFPLKQGKQTLPCDQILERSIIKRDFPTVHIAEVENKRSWSEGINTISQAQFDAQAKAFLEWCEEWAKHRVILVSHDGTITAYRQFMCQEQLSREDFLTDAGWIEVTWKSG</sequence>
<dbReference type="SMART" id="SM00855">
    <property type="entry name" value="PGAM"/>
    <property type="match status" value="1"/>
</dbReference>
<dbReference type="InterPro" id="IPR050275">
    <property type="entry name" value="PGM_Phosphatase"/>
</dbReference>
<dbReference type="SUPFAM" id="SSF53254">
    <property type="entry name" value="Phosphoglycerate mutase-like"/>
    <property type="match status" value="1"/>
</dbReference>
<evidence type="ECO:0000313" key="1">
    <source>
        <dbReference type="EMBL" id="MBM7836827.1"/>
    </source>
</evidence>
<dbReference type="EMBL" id="JAFBCV010000001">
    <property type="protein sequence ID" value="MBM7836827.1"/>
    <property type="molecule type" value="Genomic_DNA"/>
</dbReference>
<dbReference type="InterPro" id="IPR013078">
    <property type="entry name" value="His_Pase_superF_clade-1"/>
</dbReference>
<dbReference type="Pfam" id="PF00300">
    <property type="entry name" value="His_Phos_1"/>
    <property type="match status" value="1"/>
</dbReference>
<dbReference type="InterPro" id="IPR029033">
    <property type="entry name" value="His_PPase_superfam"/>
</dbReference>
<reference evidence="1" key="1">
    <citation type="submission" date="2021-01" db="EMBL/GenBank/DDBJ databases">
        <title>Genomic Encyclopedia of Type Strains, Phase IV (KMG-IV): sequencing the most valuable type-strain genomes for metagenomic binning, comparative biology and taxonomic classification.</title>
        <authorList>
            <person name="Goeker M."/>
        </authorList>
    </citation>
    <scope>NUCLEOTIDE SEQUENCE</scope>
    <source>
        <strain evidence="1">DSM 21943</strain>
    </source>
</reference>
<name>A0ABS2SMS6_9BACI</name>
<gene>
    <name evidence="1" type="ORF">JOC54_000058</name>
</gene>
<dbReference type="Gene3D" id="3.40.50.1240">
    <property type="entry name" value="Phosphoglycerate mutase-like"/>
    <property type="match status" value="1"/>
</dbReference>
<dbReference type="Proteomes" id="UP001179280">
    <property type="component" value="Unassembled WGS sequence"/>
</dbReference>
<accession>A0ABS2SMS6</accession>